<feature type="region of interest" description="Disordered" evidence="7">
    <location>
        <begin position="522"/>
        <end position="543"/>
    </location>
</feature>
<comment type="function">
    <text evidence="6">E3 ubiquitin-protein ligase that mediates ubiquitination and subsequent proteasomal degradation of target proteins. E3 ubiquitin ligases accept ubiquitin from an E2 ubiquitin-conjugating enzyme in the form of a thioester and then directly transfers the ubiquitin to targeted substrates.</text>
</comment>
<feature type="region of interest" description="Disordered" evidence="7">
    <location>
        <begin position="219"/>
        <end position="272"/>
    </location>
</feature>
<dbReference type="PANTHER" id="PTHR45877">
    <property type="entry name" value="E3 UBIQUITIN-PROTEIN LIGASE SIAH2"/>
    <property type="match status" value="1"/>
</dbReference>
<organism evidence="9 10">
    <name type="scientific">Loxostege sticticalis</name>
    <name type="common">Beet webworm moth</name>
    <dbReference type="NCBI Taxonomy" id="481309"/>
    <lineage>
        <taxon>Eukaryota</taxon>
        <taxon>Metazoa</taxon>
        <taxon>Ecdysozoa</taxon>
        <taxon>Arthropoda</taxon>
        <taxon>Hexapoda</taxon>
        <taxon>Insecta</taxon>
        <taxon>Pterygota</taxon>
        <taxon>Neoptera</taxon>
        <taxon>Endopterygota</taxon>
        <taxon>Lepidoptera</taxon>
        <taxon>Glossata</taxon>
        <taxon>Ditrysia</taxon>
        <taxon>Pyraloidea</taxon>
        <taxon>Crambidae</taxon>
        <taxon>Pyraustinae</taxon>
        <taxon>Loxostege</taxon>
    </lineage>
</organism>
<dbReference type="SUPFAM" id="SSF49599">
    <property type="entry name" value="TRAF domain-like"/>
    <property type="match status" value="1"/>
</dbReference>
<keyword evidence="10" id="KW-1185">Reference proteome</keyword>
<dbReference type="PROSITE" id="PS51081">
    <property type="entry name" value="ZF_SIAH"/>
    <property type="match status" value="1"/>
</dbReference>
<comment type="caution">
    <text evidence="9">The sequence shown here is derived from an EMBL/GenBank/DDBJ whole genome shotgun (WGS) entry which is preliminary data.</text>
</comment>
<sequence>MGADQSSTSSNRNERENKEKYSKDEVNRMLEHQRMLFDKRFKELMDQTHNSAYAQQTAREEARKEVERLIQEKREAINRQNVQTSSPAIPPRVPQRSALPQATAILHERDSAPYSFSGQDLNSGLASPSTSNVLYPNLNNEASNSSAGLSSLRSDNHPSKYDSGILTSVRTHENLSECGTDVLTPSVRSRIRENSSECGTSVLTSVRLHGYPLEYRSAGITSSESTSNVGEKRFSPSAPPAPRDRSLSRNRNRAPHRNSNRTPAPVRNNNEDEELNCPTCKNRYTLTIFQCQRGHSSCVFCKNSSAPCGVCGLPITNMRNITLEAYIGERKIRCPNSDDGCSLLIKLVDMENHQKECPFREMQCPLAAIFGQCQWRGKLPQMSGHFDDVHQMHRQGNVDTEMRLLNITHDNQIVYYVVIGTFNFLFHVKVSERDGMMYMTVQLLGTQHSASKWNYEIHIYNKAEPRRKYEYSDICNSINTPIDTIFTDSNCAAIPLSYARTFLNNNFVTYKFFIKQDVEGRNNNSSNQRGRGARRRYGRKVVD</sequence>
<feature type="compositionally biased region" description="Low complexity" evidence="7">
    <location>
        <begin position="1"/>
        <end position="11"/>
    </location>
</feature>
<dbReference type="InterPro" id="IPR013010">
    <property type="entry name" value="Znf_SIAH"/>
</dbReference>
<evidence type="ECO:0000256" key="3">
    <source>
        <dbReference type="ARBA" id="ARBA00022771"/>
    </source>
</evidence>
<dbReference type="InterPro" id="IPR008974">
    <property type="entry name" value="TRAF-like"/>
</dbReference>
<dbReference type="Gene3D" id="3.30.40.10">
    <property type="entry name" value="Zinc/RING finger domain, C3HC4 (zinc finger)"/>
    <property type="match status" value="1"/>
</dbReference>
<gene>
    <name evidence="9" type="ORF">ABMA27_008494</name>
</gene>
<feature type="region of interest" description="Disordered" evidence="7">
    <location>
        <begin position="1"/>
        <end position="26"/>
    </location>
</feature>
<dbReference type="Pfam" id="PF21361">
    <property type="entry name" value="Sina_ZnF"/>
    <property type="match status" value="1"/>
</dbReference>
<evidence type="ECO:0000256" key="5">
    <source>
        <dbReference type="PROSITE-ProRule" id="PRU00455"/>
    </source>
</evidence>
<dbReference type="InterPro" id="IPR018121">
    <property type="entry name" value="7-in-absentia-prot_TRAF-dom"/>
</dbReference>
<keyword evidence="3 5" id="KW-0863">Zinc-finger</keyword>
<dbReference type="EC" id="2.3.2.27" evidence="6"/>
<proteinExistence type="inferred from homology"/>
<name>A0ABR3HBI5_LOXSC</name>
<comment type="catalytic activity">
    <reaction evidence="6">
        <text>S-ubiquitinyl-[E2 ubiquitin-conjugating enzyme]-L-cysteine + [acceptor protein]-L-lysine = [E2 ubiquitin-conjugating enzyme]-L-cysteine + N(6)-ubiquitinyl-[acceptor protein]-L-lysine.</text>
        <dbReference type="EC" id="2.3.2.27"/>
    </reaction>
</comment>
<comment type="pathway">
    <text evidence="6">Protein modification; protein ubiquitination.</text>
</comment>
<evidence type="ECO:0000256" key="7">
    <source>
        <dbReference type="SAM" id="MobiDB-lite"/>
    </source>
</evidence>
<comment type="domain">
    <text evidence="6">The SBD domain (substrate-binding domain) mediates the interaction with substrate proteins. It is related to the TRAF family.</text>
</comment>
<dbReference type="InterPro" id="IPR013083">
    <property type="entry name" value="Znf_RING/FYVE/PHD"/>
</dbReference>
<keyword evidence="4 6" id="KW-0862">Zinc</keyword>
<comment type="domain">
    <text evidence="6">The RING-type zinc finger domain is essential for ubiquitin ligase activity.</text>
</comment>
<feature type="compositionally biased region" description="Low complexity" evidence="7">
    <location>
        <begin position="137"/>
        <end position="153"/>
    </location>
</feature>
<dbReference type="InterPro" id="IPR004162">
    <property type="entry name" value="SINA-like_animal"/>
</dbReference>
<dbReference type="PANTHER" id="PTHR45877:SF2">
    <property type="entry name" value="E3 UBIQUITIN-PROTEIN LIGASE SINA-RELATED"/>
    <property type="match status" value="1"/>
</dbReference>
<evidence type="ECO:0000256" key="2">
    <source>
        <dbReference type="ARBA" id="ARBA00022723"/>
    </source>
</evidence>
<evidence type="ECO:0000256" key="4">
    <source>
        <dbReference type="ARBA" id="ARBA00022833"/>
    </source>
</evidence>
<evidence type="ECO:0000313" key="9">
    <source>
        <dbReference type="EMBL" id="KAL0867787.1"/>
    </source>
</evidence>
<dbReference type="Pfam" id="PF03145">
    <property type="entry name" value="Sina_TRAF"/>
    <property type="match status" value="1"/>
</dbReference>
<evidence type="ECO:0000256" key="1">
    <source>
        <dbReference type="ARBA" id="ARBA00009119"/>
    </source>
</evidence>
<dbReference type="Proteomes" id="UP001549920">
    <property type="component" value="Unassembled WGS sequence"/>
</dbReference>
<comment type="similarity">
    <text evidence="1 6">Belongs to the SINA (Seven in absentia) family.</text>
</comment>
<feature type="compositionally biased region" description="Polar residues" evidence="7">
    <location>
        <begin position="219"/>
        <end position="229"/>
    </location>
</feature>
<evidence type="ECO:0000259" key="8">
    <source>
        <dbReference type="PROSITE" id="PS51081"/>
    </source>
</evidence>
<feature type="region of interest" description="Disordered" evidence="7">
    <location>
        <begin position="75"/>
        <end position="95"/>
    </location>
</feature>
<feature type="compositionally biased region" description="Basic and acidic residues" evidence="7">
    <location>
        <begin position="12"/>
        <end position="26"/>
    </location>
</feature>
<feature type="compositionally biased region" description="Polar residues" evidence="7">
    <location>
        <begin position="78"/>
        <end position="87"/>
    </location>
</feature>
<evidence type="ECO:0000256" key="6">
    <source>
        <dbReference type="RuleBase" id="RU201113"/>
    </source>
</evidence>
<keyword evidence="6" id="KW-0833">Ubl conjugation pathway</keyword>
<feature type="compositionally biased region" description="Basic residues" evidence="7">
    <location>
        <begin position="248"/>
        <end position="259"/>
    </location>
</feature>
<keyword evidence="2 6" id="KW-0479">Metal-binding</keyword>
<feature type="compositionally biased region" description="Basic residues" evidence="7">
    <location>
        <begin position="531"/>
        <end position="543"/>
    </location>
</feature>
<reference evidence="9 10" key="1">
    <citation type="submission" date="2024-06" db="EMBL/GenBank/DDBJ databases">
        <title>A chromosome-level genome assembly of beet webworm, Loxostege sticticalis.</title>
        <authorList>
            <person name="Zhang Y."/>
        </authorList>
    </citation>
    <scope>NUCLEOTIDE SEQUENCE [LARGE SCALE GENOMIC DNA]</scope>
    <source>
        <strain evidence="9">AQ026</strain>
        <tissue evidence="9">Whole body</tissue>
    </source>
</reference>
<feature type="region of interest" description="Disordered" evidence="7">
    <location>
        <begin position="136"/>
        <end position="155"/>
    </location>
</feature>
<dbReference type="Gene3D" id="2.60.210.10">
    <property type="entry name" value="Apoptosis, Tumor Necrosis Factor Receptor Associated Protein 2, Chain A"/>
    <property type="match status" value="1"/>
</dbReference>
<feature type="domain" description="SIAH-type" evidence="8">
    <location>
        <begin position="329"/>
        <end position="391"/>
    </location>
</feature>
<dbReference type="EMBL" id="JBEUOH010000022">
    <property type="protein sequence ID" value="KAL0867787.1"/>
    <property type="molecule type" value="Genomic_DNA"/>
</dbReference>
<protein>
    <recommendedName>
        <fullName evidence="6">E3 ubiquitin-protein ligase</fullName>
        <ecNumber evidence="6">2.3.2.27</ecNumber>
    </recommendedName>
</protein>
<evidence type="ECO:0000313" key="10">
    <source>
        <dbReference type="Proteomes" id="UP001549920"/>
    </source>
</evidence>
<accession>A0ABR3HBI5</accession>